<reference evidence="2 3" key="1">
    <citation type="submission" date="2022-06" db="EMBL/GenBank/DDBJ databases">
        <title>Roseomonas CN29.</title>
        <authorList>
            <person name="Cheng Y."/>
            <person name="He X."/>
        </authorList>
    </citation>
    <scope>NUCLEOTIDE SEQUENCE [LARGE SCALE GENOMIC DNA]</scope>
    <source>
        <strain evidence="2 3">CN29</strain>
    </source>
</reference>
<dbReference type="InterPro" id="IPR005064">
    <property type="entry name" value="BUG"/>
</dbReference>
<proteinExistence type="inferred from homology"/>
<keyword evidence="3" id="KW-1185">Reference proteome</keyword>
<dbReference type="InterPro" id="IPR042100">
    <property type="entry name" value="Bug_dom1"/>
</dbReference>
<evidence type="ECO:0000313" key="3">
    <source>
        <dbReference type="Proteomes" id="UP001524642"/>
    </source>
</evidence>
<accession>A0ABT1X8G6</accession>
<gene>
    <name evidence="2" type="ORF">NRP21_14530</name>
</gene>
<organism evidence="2 3">
    <name type="scientific">Roseomonas populi</name>
    <dbReference type="NCBI Taxonomy" id="3121582"/>
    <lineage>
        <taxon>Bacteria</taxon>
        <taxon>Pseudomonadati</taxon>
        <taxon>Pseudomonadota</taxon>
        <taxon>Alphaproteobacteria</taxon>
        <taxon>Acetobacterales</taxon>
        <taxon>Roseomonadaceae</taxon>
        <taxon>Roseomonas</taxon>
    </lineage>
</organism>
<sequence length="277" mass="29335">MARLGAQKLGEKLGVSVVVENRTGGNGIPGTQAVLQAPADGYTIMGTASTHALMRQVLRNVPFDPQADFIPLARTARGPMVLVTNPGRHERTVAEILAAARAKPAAWSFATSSFGSAGHLATIDLCRRAGTEIQIVPYRGTAPALTDISAGNVQLLFDSAFALLPQSRANQVQGVAIATAERSQLAPELPTVAEAGHPGFEFYSWYAVMAPKGTPPEIAARMNAALNEAMGDEATRQRLNSTGLEPLQESIDEIRQAIAAEVSRGAELLRVANYQPE</sequence>
<name>A0ABT1X8G6_9PROT</name>
<dbReference type="Pfam" id="PF03401">
    <property type="entry name" value="TctC"/>
    <property type="match status" value="1"/>
</dbReference>
<dbReference type="Gene3D" id="3.40.190.10">
    <property type="entry name" value="Periplasmic binding protein-like II"/>
    <property type="match status" value="1"/>
</dbReference>
<dbReference type="EMBL" id="JANJOU010000010">
    <property type="protein sequence ID" value="MCR0983269.1"/>
    <property type="molecule type" value="Genomic_DNA"/>
</dbReference>
<evidence type="ECO:0000256" key="1">
    <source>
        <dbReference type="ARBA" id="ARBA00006987"/>
    </source>
</evidence>
<dbReference type="PANTHER" id="PTHR42928:SF5">
    <property type="entry name" value="BLR1237 PROTEIN"/>
    <property type="match status" value="1"/>
</dbReference>
<dbReference type="PANTHER" id="PTHR42928">
    <property type="entry name" value="TRICARBOXYLATE-BINDING PROTEIN"/>
    <property type="match status" value="1"/>
</dbReference>
<comment type="similarity">
    <text evidence="1">Belongs to the UPF0065 (bug) family.</text>
</comment>
<protein>
    <submittedName>
        <fullName evidence="2">Tripartite tricarboxylate transporter substrate-binding protein</fullName>
    </submittedName>
</protein>
<evidence type="ECO:0000313" key="2">
    <source>
        <dbReference type="EMBL" id="MCR0983269.1"/>
    </source>
</evidence>
<dbReference type="Gene3D" id="3.40.190.150">
    <property type="entry name" value="Bordetella uptake gene, domain 1"/>
    <property type="match status" value="1"/>
</dbReference>
<dbReference type="RefSeq" id="WP_257716933.1">
    <property type="nucleotide sequence ID" value="NZ_JANJOU010000010.1"/>
</dbReference>
<dbReference type="SUPFAM" id="SSF53850">
    <property type="entry name" value="Periplasmic binding protein-like II"/>
    <property type="match status" value="1"/>
</dbReference>
<comment type="caution">
    <text evidence="2">The sequence shown here is derived from an EMBL/GenBank/DDBJ whole genome shotgun (WGS) entry which is preliminary data.</text>
</comment>
<dbReference type="Proteomes" id="UP001524642">
    <property type="component" value="Unassembled WGS sequence"/>
</dbReference>